<dbReference type="InterPro" id="IPR014127">
    <property type="entry name" value="CHP02757"/>
</dbReference>
<accession>A0A3D8JB44</accession>
<dbReference type="NCBIfam" id="TIGR02757">
    <property type="entry name" value="TIGR02757 family protein"/>
    <property type="match status" value="1"/>
</dbReference>
<reference evidence="1 2" key="1">
    <citation type="submission" date="2018-04" db="EMBL/GenBank/DDBJ databases">
        <title>Novel Campyloabacter and Helicobacter Species and Strains.</title>
        <authorList>
            <person name="Mannion A.J."/>
            <person name="Shen Z."/>
            <person name="Fox J.G."/>
        </authorList>
    </citation>
    <scope>NUCLEOTIDE SEQUENCE [LARGE SCALE GENOMIC DNA]</scope>
    <source>
        <strain evidence="1 2">MIT 04-9362</strain>
    </source>
</reference>
<name>A0A3D8JB44_9HELI</name>
<dbReference type="InterPro" id="IPR011257">
    <property type="entry name" value="DNA_glycosylase"/>
</dbReference>
<dbReference type="EMBL" id="NXLX01000001">
    <property type="protein sequence ID" value="RDU74678.1"/>
    <property type="molecule type" value="Genomic_DNA"/>
</dbReference>
<organism evidence="1 2">
    <name type="scientific">Helicobacter anseris</name>
    <dbReference type="NCBI Taxonomy" id="375926"/>
    <lineage>
        <taxon>Bacteria</taxon>
        <taxon>Pseudomonadati</taxon>
        <taxon>Campylobacterota</taxon>
        <taxon>Epsilonproteobacteria</taxon>
        <taxon>Campylobacterales</taxon>
        <taxon>Helicobacteraceae</taxon>
        <taxon>Helicobacter</taxon>
    </lineage>
</organism>
<dbReference type="OrthoDB" id="9773332at2"/>
<gene>
    <name evidence="1" type="ORF">CQA57_01095</name>
</gene>
<dbReference type="RefSeq" id="WP_115578386.1">
    <property type="nucleotide sequence ID" value="NZ_NXLX01000001.1"/>
</dbReference>
<keyword evidence="2" id="KW-1185">Reference proteome</keyword>
<sequence length="247" mass="29139">MKELLEEHYHHRNAYEDFSTPDPLIVLRQYTSSPYFDSIALVCALFAYGRASEIVKFLQKLDFEILKCDIQKIQKMVFPYYRFQTQEDVKNLFILLVEIQKEGGIKALMLEGYKQDGIFGAINRAIERLSKSRHNTYGMQFLFSKTINRKNLSSHSPLKRWNLFLRWLVRKDNIDFGFWSEIPTSDLILPLDTHTFKICHKLGLLQRKSYDLKSAIEVTQALKKFDCNDPIKYDFALYRIGQEKLAF</sequence>
<dbReference type="Pfam" id="PF09674">
    <property type="entry name" value="DUF2400"/>
    <property type="match status" value="1"/>
</dbReference>
<dbReference type="GO" id="GO:0003824">
    <property type="term" value="F:catalytic activity"/>
    <property type="evidence" value="ECO:0007669"/>
    <property type="project" value="InterPro"/>
</dbReference>
<comment type="caution">
    <text evidence="1">The sequence shown here is derived from an EMBL/GenBank/DDBJ whole genome shotgun (WGS) entry which is preliminary data.</text>
</comment>
<evidence type="ECO:0000313" key="1">
    <source>
        <dbReference type="EMBL" id="RDU74678.1"/>
    </source>
</evidence>
<dbReference type="Proteomes" id="UP000256695">
    <property type="component" value="Unassembled WGS sequence"/>
</dbReference>
<dbReference type="GO" id="GO:0006281">
    <property type="term" value="P:DNA repair"/>
    <property type="evidence" value="ECO:0007669"/>
    <property type="project" value="InterPro"/>
</dbReference>
<evidence type="ECO:0000313" key="2">
    <source>
        <dbReference type="Proteomes" id="UP000256695"/>
    </source>
</evidence>
<proteinExistence type="predicted"/>
<dbReference type="AlphaFoldDB" id="A0A3D8JB44"/>
<dbReference type="SUPFAM" id="SSF48150">
    <property type="entry name" value="DNA-glycosylase"/>
    <property type="match status" value="1"/>
</dbReference>
<protein>
    <submittedName>
        <fullName evidence="1">TIGR02757 family protein</fullName>
    </submittedName>
</protein>